<keyword evidence="3" id="KW-1185">Reference proteome</keyword>
<accession>A0ABD2BEU0</accession>
<gene>
    <name evidence="2" type="ORF">V1478_004822</name>
</gene>
<name>A0ABD2BEU0_VESSQ</name>
<reference evidence="2 3" key="1">
    <citation type="journal article" date="2024" name="Ann. Entomol. Soc. Am.">
        <title>Genomic analyses of the southern and eastern yellowjacket wasps (Hymenoptera: Vespidae) reveal evolutionary signatures of social life.</title>
        <authorList>
            <person name="Catto M.A."/>
            <person name="Caine P.B."/>
            <person name="Orr S.E."/>
            <person name="Hunt B.G."/>
            <person name="Goodisman M.A.D."/>
        </authorList>
    </citation>
    <scope>NUCLEOTIDE SEQUENCE [LARGE SCALE GENOMIC DNA]</scope>
    <source>
        <strain evidence="2">233</strain>
        <tissue evidence="2">Head and thorax</tissue>
    </source>
</reference>
<evidence type="ECO:0000256" key="1">
    <source>
        <dbReference type="SAM" id="MobiDB-lite"/>
    </source>
</evidence>
<feature type="compositionally biased region" description="Acidic residues" evidence="1">
    <location>
        <begin position="119"/>
        <end position="130"/>
    </location>
</feature>
<feature type="region of interest" description="Disordered" evidence="1">
    <location>
        <begin position="1"/>
        <end position="30"/>
    </location>
</feature>
<feature type="region of interest" description="Disordered" evidence="1">
    <location>
        <begin position="101"/>
        <end position="163"/>
    </location>
</feature>
<feature type="compositionally biased region" description="Basic and acidic residues" evidence="1">
    <location>
        <begin position="1"/>
        <end position="21"/>
    </location>
</feature>
<dbReference type="Proteomes" id="UP001607302">
    <property type="component" value="Unassembled WGS sequence"/>
</dbReference>
<dbReference type="EMBL" id="JAUDFV010000105">
    <property type="protein sequence ID" value="KAL2731277.1"/>
    <property type="molecule type" value="Genomic_DNA"/>
</dbReference>
<dbReference type="AlphaFoldDB" id="A0ABD2BEU0"/>
<comment type="caution">
    <text evidence="2">The sequence shown here is derived from an EMBL/GenBank/DDBJ whole genome shotgun (WGS) entry which is preliminary data.</text>
</comment>
<sequence length="163" mass="19116">MKNKNRKEEKKLLIAKGKEPLEQPPTVYDQPRFSPFNDTLVRKIKLKRESQIKHPLYHYHRTAQGATKSFLLVMPKLHSAYRKFQGNRSSFYYQNIVLEQKARTKKSSSSREREVVGEGGEEEEEEEEGGGEGRDGRAFISLMQKKKKKEKEEEEEEGRNTDR</sequence>
<organism evidence="2 3">
    <name type="scientific">Vespula squamosa</name>
    <name type="common">Southern yellow jacket</name>
    <name type="synonym">Wasp</name>
    <dbReference type="NCBI Taxonomy" id="30214"/>
    <lineage>
        <taxon>Eukaryota</taxon>
        <taxon>Metazoa</taxon>
        <taxon>Ecdysozoa</taxon>
        <taxon>Arthropoda</taxon>
        <taxon>Hexapoda</taxon>
        <taxon>Insecta</taxon>
        <taxon>Pterygota</taxon>
        <taxon>Neoptera</taxon>
        <taxon>Endopterygota</taxon>
        <taxon>Hymenoptera</taxon>
        <taxon>Apocrita</taxon>
        <taxon>Aculeata</taxon>
        <taxon>Vespoidea</taxon>
        <taxon>Vespidae</taxon>
        <taxon>Vespinae</taxon>
        <taxon>Vespula</taxon>
    </lineage>
</organism>
<evidence type="ECO:0000313" key="3">
    <source>
        <dbReference type="Proteomes" id="UP001607302"/>
    </source>
</evidence>
<proteinExistence type="predicted"/>
<evidence type="ECO:0000313" key="2">
    <source>
        <dbReference type="EMBL" id="KAL2731277.1"/>
    </source>
</evidence>
<protein>
    <submittedName>
        <fullName evidence="2">Uncharacterized protein</fullName>
    </submittedName>
</protein>